<keyword evidence="11" id="KW-1185">Reference proteome</keyword>
<keyword evidence="5" id="KW-0571">Peptide transport</keyword>
<organism evidence="10 11">
    <name type="scientific">Lutibacter oricola</name>
    <dbReference type="NCBI Taxonomy" id="762486"/>
    <lineage>
        <taxon>Bacteria</taxon>
        <taxon>Pseudomonadati</taxon>
        <taxon>Bacteroidota</taxon>
        <taxon>Flavobacteriia</taxon>
        <taxon>Flavobacteriales</taxon>
        <taxon>Flavobacteriaceae</taxon>
        <taxon>Lutibacter</taxon>
    </lineage>
</organism>
<dbReference type="Proteomes" id="UP000199595">
    <property type="component" value="Unassembled WGS sequence"/>
</dbReference>
<dbReference type="GO" id="GO:0005886">
    <property type="term" value="C:plasma membrane"/>
    <property type="evidence" value="ECO:0007669"/>
    <property type="project" value="UniProtKB-SubCell"/>
</dbReference>
<feature type="transmembrane region" description="Helical" evidence="9">
    <location>
        <begin position="240"/>
        <end position="256"/>
    </location>
</feature>
<proteinExistence type="inferred from homology"/>
<dbReference type="PANTHER" id="PTHR23517:SF15">
    <property type="entry name" value="PROTON-DEPENDENT OLIGOPEPTIDE FAMILY TRANSPORT PROTEIN"/>
    <property type="match status" value="1"/>
</dbReference>
<dbReference type="InterPro" id="IPR036259">
    <property type="entry name" value="MFS_trans_sf"/>
</dbReference>
<feature type="transmembrane region" description="Helical" evidence="9">
    <location>
        <begin position="80"/>
        <end position="97"/>
    </location>
</feature>
<dbReference type="PROSITE" id="PS01023">
    <property type="entry name" value="PTR2_2"/>
    <property type="match status" value="1"/>
</dbReference>
<keyword evidence="7 9" id="KW-0472">Membrane</keyword>
<feature type="transmembrane region" description="Helical" evidence="9">
    <location>
        <begin position="50"/>
        <end position="68"/>
    </location>
</feature>
<keyword evidence="4 8" id="KW-0812">Transmembrane</keyword>
<feature type="transmembrane region" description="Helical" evidence="9">
    <location>
        <begin position="216"/>
        <end position="234"/>
    </location>
</feature>
<evidence type="ECO:0000256" key="3">
    <source>
        <dbReference type="ARBA" id="ARBA00022475"/>
    </source>
</evidence>
<dbReference type="EMBL" id="FNNJ01000001">
    <property type="protein sequence ID" value="SDW51955.1"/>
    <property type="molecule type" value="Genomic_DNA"/>
</dbReference>
<dbReference type="InterPro" id="IPR000109">
    <property type="entry name" value="POT_fam"/>
</dbReference>
<feature type="transmembrane region" description="Helical" evidence="9">
    <location>
        <begin position="141"/>
        <end position="162"/>
    </location>
</feature>
<feature type="transmembrane region" description="Helical" evidence="9">
    <location>
        <begin position="356"/>
        <end position="377"/>
    </location>
</feature>
<evidence type="ECO:0000256" key="1">
    <source>
        <dbReference type="ARBA" id="ARBA00004651"/>
    </source>
</evidence>
<dbReference type="STRING" id="762486.SAMN05444411_101905"/>
<feature type="transmembrane region" description="Helical" evidence="9">
    <location>
        <begin position="276"/>
        <end position="303"/>
    </location>
</feature>
<dbReference type="Gene3D" id="1.20.1250.20">
    <property type="entry name" value="MFS general substrate transporter like domains"/>
    <property type="match status" value="1"/>
</dbReference>
<evidence type="ECO:0000256" key="6">
    <source>
        <dbReference type="ARBA" id="ARBA00022989"/>
    </source>
</evidence>
<comment type="subcellular location">
    <subcellularLocation>
        <location evidence="1">Cell membrane</location>
        <topology evidence="1">Multi-pass membrane protein</topology>
    </subcellularLocation>
    <subcellularLocation>
        <location evidence="8">Membrane</location>
        <topology evidence="8">Multi-pass membrane protein</topology>
    </subcellularLocation>
</comment>
<feature type="transmembrane region" description="Helical" evidence="9">
    <location>
        <begin position="383"/>
        <end position="402"/>
    </location>
</feature>
<dbReference type="InterPro" id="IPR005279">
    <property type="entry name" value="Dipep/tripep_permease"/>
</dbReference>
<keyword evidence="5" id="KW-0653">Protein transport</keyword>
<feature type="transmembrane region" description="Helical" evidence="9">
    <location>
        <begin position="323"/>
        <end position="344"/>
    </location>
</feature>
<evidence type="ECO:0000256" key="8">
    <source>
        <dbReference type="RuleBase" id="RU003755"/>
    </source>
</evidence>
<dbReference type="Pfam" id="PF00854">
    <property type="entry name" value="PTR2"/>
    <property type="match status" value="1"/>
</dbReference>
<dbReference type="GO" id="GO:0006857">
    <property type="term" value="P:oligopeptide transport"/>
    <property type="evidence" value="ECO:0007669"/>
    <property type="project" value="InterPro"/>
</dbReference>
<evidence type="ECO:0000256" key="5">
    <source>
        <dbReference type="ARBA" id="ARBA00022856"/>
    </source>
</evidence>
<dbReference type="CDD" id="cd17346">
    <property type="entry name" value="MFS_DtpA_like"/>
    <property type="match status" value="1"/>
</dbReference>
<dbReference type="PANTHER" id="PTHR23517">
    <property type="entry name" value="RESISTANCE PROTEIN MDTM, PUTATIVE-RELATED-RELATED"/>
    <property type="match status" value="1"/>
</dbReference>
<gene>
    <name evidence="10" type="ORF">SAMN05444411_101905</name>
</gene>
<dbReference type="RefSeq" id="WP_245729893.1">
    <property type="nucleotide sequence ID" value="NZ_FNNJ01000001.1"/>
</dbReference>
<dbReference type="InterPro" id="IPR018456">
    <property type="entry name" value="PTR2_symporter_CS"/>
</dbReference>
<evidence type="ECO:0000256" key="9">
    <source>
        <dbReference type="SAM" id="Phobius"/>
    </source>
</evidence>
<feature type="transmembrane region" description="Helical" evidence="9">
    <location>
        <begin position="463"/>
        <end position="484"/>
    </location>
</feature>
<evidence type="ECO:0000256" key="2">
    <source>
        <dbReference type="ARBA" id="ARBA00022448"/>
    </source>
</evidence>
<keyword evidence="2 8" id="KW-0813">Transport</keyword>
<protein>
    <submittedName>
        <fullName evidence="10">Proton-dependent oligopeptide transporter, POT family</fullName>
    </submittedName>
</protein>
<dbReference type="InterPro" id="IPR050171">
    <property type="entry name" value="MFS_Transporters"/>
</dbReference>
<keyword evidence="3" id="KW-1003">Cell membrane</keyword>
<evidence type="ECO:0000313" key="10">
    <source>
        <dbReference type="EMBL" id="SDW51955.1"/>
    </source>
</evidence>
<dbReference type="SUPFAM" id="SSF103473">
    <property type="entry name" value="MFS general substrate transporter"/>
    <property type="match status" value="1"/>
</dbReference>
<reference evidence="10 11" key="1">
    <citation type="submission" date="2016-10" db="EMBL/GenBank/DDBJ databases">
        <authorList>
            <person name="de Groot N.N."/>
        </authorList>
    </citation>
    <scope>NUCLEOTIDE SEQUENCE [LARGE SCALE GENOMIC DNA]</scope>
    <source>
        <strain evidence="10 11">DSM 24956</strain>
    </source>
</reference>
<comment type="similarity">
    <text evidence="8">Belongs to the major facilitator superfamily. Proton-dependent oligopeptide transporter (POT/PTR) (TC 2.A.17) family.</text>
</comment>
<dbReference type="NCBIfam" id="TIGR00924">
    <property type="entry name" value="yjdL_sub1_fam"/>
    <property type="match status" value="1"/>
</dbReference>
<accession>A0A1H2U6Z5</accession>
<name>A0A1H2U6Z5_9FLAO</name>
<evidence type="ECO:0000256" key="7">
    <source>
        <dbReference type="ARBA" id="ARBA00023136"/>
    </source>
</evidence>
<feature type="transmembrane region" description="Helical" evidence="9">
    <location>
        <begin position="423"/>
        <end position="443"/>
    </location>
</feature>
<evidence type="ECO:0000313" key="11">
    <source>
        <dbReference type="Proteomes" id="UP000199595"/>
    </source>
</evidence>
<feature type="transmembrane region" description="Helical" evidence="9">
    <location>
        <begin position="168"/>
        <end position="188"/>
    </location>
</feature>
<dbReference type="AlphaFoldDB" id="A0A1H2U6Z5"/>
<feature type="transmembrane region" description="Helical" evidence="9">
    <location>
        <begin position="103"/>
        <end position="120"/>
    </location>
</feature>
<sequence>MTEMQVKQGHPNGLMTLFFSEMWERVCYYGMRVLLTLYLVKSLMKGDADAALIYGAYTALVYAAPILGGKMADKFLGYRNAVLLGAILMAIGEFLILGGSEHFLMIGMGALIVGNGYFKANISTIVGKLYEDNDPRRDSGFTIFYIGINIGALLATTVIAYVGETYGFKYGFGLAGFGMLLGLIIFWVGRNNYAAAEGLGFTEEGKQKVAGPLNKAHMVGILSLVLIPLCYFLIQQNSWLDYILLGLFVFIAYSLVKAGIDADTKESVKVWKDRMIALIIFMVINITFWACFEQAGTSLTLFADRNVDRSIFGWEMPASMTQFFNPFFIIVFGSIFSVMWVKLSKIGKNPSIPLKFAFGIIQLALGFLITQVGLQFVNEAYQVPLLTLVFLYLLHTTGELFLSPIGLSMVTKLSPKSMAGTAMGAWFLSFAIANYVGGQIAALTGGHSDSGEKMTAAEGLDKYITTFSTIGFVLLGIALLIILLNKPLKKLMHGVE</sequence>
<keyword evidence="6 9" id="KW-1133">Transmembrane helix</keyword>
<dbReference type="GO" id="GO:1904680">
    <property type="term" value="F:peptide transmembrane transporter activity"/>
    <property type="evidence" value="ECO:0007669"/>
    <property type="project" value="InterPro"/>
</dbReference>
<evidence type="ECO:0000256" key="4">
    <source>
        <dbReference type="ARBA" id="ARBA00022692"/>
    </source>
</evidence>